<dbReference type="RefSeq" id="WP_204009639.1">
    <property type="nucleotide sequence ID" value="NZ_BOPG01000092.1"/>
</dbReference>
<keyword evidence="3" id="KW-1185">Reference proteome</keyword>
<dbReference type="SUPFAM" id="SSF53335">
    <property type="entry name" value="S-adenosyl-L-methionine-dependent methyltransferases"/>
    <property type="match status" value="1"/>
</dbReference>
<evidence type="ECO:0000313" key="2">
    <source>
        <dbReference type="EMBL" id="GIJ63350.1"/>
    </source>
</evidence>
<accession>A0A8J3ZKY6</accession>
<dbReference type="EMBL" id="BOPG01000092">
    <property type="protein sequence ID" value="GIJ63350.1"/>
    <property type="molecule type" value="Genomic_DNA"/>
</dbReference>
<evidence type="ECO:0000313" key="3">
    <source>
        <dbReference type="Proteomes" id="UP000612585"/>
    </source>
</evidence>
<name>A0A8J3ZKY6_9ACTN</name>
<evidence type="ECO:0000259" key="1">
    <source>
        <dbReference type="Pfam" id="PF08241"/>
    </source>
</evidence>
<protein>
    <submittedName>
        <fullName evidence="2">Methyltransferase</fullName>
    </submittedName>
</protein>
<dbReference type="Gene3D" id="3.40.50.150">
    <property type="entry name" value="Vaccinia Virus protein VP39"/>
    <property type="match status" value="1"/>
</dbReference>
<proteinExistence type="predicted"/>
<dbReference type="Pfam" id="PF08241">
    <property type="entry name" value="Methyltransf_11"/>
    <property type="match status" value="1"/>
</dbReference>
<sequence>MSTTTSTPDPTPGTPDSEAMIGLLDIADALPGAAALRQRSYDLLALSAGSAVVDVGCGTGRAVAELAERGMRPVGVDVDEQIIDLARQRWPGTDLRIGDAYHLPFPDASFTGYRADKVFHGLADPGRALAEAHRVLVPGGRIVLIGQDWDSFIIDADDIALTRTILHARADTIPSPWAGRRYRNLLRAAGFQDATVEVQTAVFTDATMLTVLLGVARAAQGAGAITATQADGWIAEQTDRADNGTLFLAIPLFVAAAHRPYLAVTGP</sequence>
<dbReference type="Proteomes" id="UP000612585">
    <property type="component" value="Unassembled WGS sequence"/>
</dbReference>
<keyword evidence="2" id="KW-0808">Transferase</keyword>
<dbReference type="PANTHER" id="PTHR43591">
    <property type="entry name" value="METHYLTRANSFERASE"/>
    <property type="match status" value="1"/>
</dbReference>
<dbReference type="GO" id="GO:0008757">
    <property type="term" value="F:S-adenosylmethionine-dependent methyltransferase activity"/>
    <property type="evidence" value="ECO:0007669"/>
    <property type="project" value="InterPro"/>
</dbReference>
<keyword evidence="2" id="KW-0489">Methyltransferase</keyword>
<dbReference type="InterPro" id="IPR029063">
    <property type="entry name" value="SAM-dependent_MTases_sf"/>
</dbReference>
<dbReference type="CDD" id="cd02440">
    <property type="entry name" value="AdoMet_MTases"/>
    <property type="match status" value="1"/>
</dbReference>
<dbReference type="AlphaFoldDB" id="A0A8J3ZKY6"/>
<feature type="domain" description="Methyltransferase type 11" evidence="1">
    <location>
        <begin position="53"/>
        <end position="144"/>
    </location>
</feature>
<reference evidence="2" key="1">
    <citation type="submission" date="2021-01" db="EMBL/GenBank/DDBJ databases">
        <title>Whole genome shotgun sequence of Virgisporangium aurantiacum NBRC 16421.</title>
        <authorList>
            <person name="Komaki H."/>
            <person name="Tamura T."/>
        </authorList>
    </citation>
    <scope>NUCLEOTIDE SEQUENCE</scope>
    <source>
        <strain evidence="2">NBRC 16421</strain>
    </source>
</reference>
<gene>
    <name evidence="2" type="ORF">Vau01_108660</name>
</gene>
<dbReference type="GO" id="GO:0032259">
    <property type="term" value="P:methylation"/>
    <property type="evidence" value="ECO:0007669"/>
    <property type="project" value="UniProtKB-KW"/>
</dbReference>
<comment type="caution">
    <text evidence="2">The sequence shown here is derived from an EMBL/GenBank/DDBJ whole genome shotgun (WGS) entry which is preliminary data.</text>
</comment>
<organism evidence="2 3">
    <name type="scientific">Virgisporangium aurantiacum</name>
    <dbReference type="NCBI Taxonomy" id="175570"/>
    <lineage>
        <taxon>Bacteria</taxon>
        <taxon>Bacillati</taxon>
        <taxon>Actinomycetota</taxon>
        <taxon>Actinomycetes</taxon>
        <taxon>Micromonosporales</taxon>
        <taxon>Micromonosporaceae</taxon>
        <taxon>Virgisporangium</taxon>
    </lineage>
</organism>
<dbReference type="InterPro" id="IPR013216">
    <property type="entry name" value="Methyltransf_11"/>
</dbReference>